<dbReference type="InterPro" id="IPR006283">
    <property type="entry name" value="ThiL-like"/>
</dbReference>
<evidence type="ECO:0000259" key="3">
    <source>
        <dbReference type="Pfam" id="PF02769"/>
    </source>
</evidence>
<dbReference type="SUPFAM" id="SSF55326">
    <property type="entry name" value="PurM N-terminal domain-like"/>
    <property type="match status" value="1"/>
</dbReference>
<dbReference type="Gene3D" id="3.30.1330.10">
    <property type="entry name" value="PurM-like, N-terminal domain"/>
    <property type="match status" value="1"/>
</dbReference>
<accession>A0AA86J169</accession>
<evidence type="ECO:0000259" key="2">
    <source>
        <dbReference type="Pfam" id="PF00586"/>
    </source>
</evidence>
<dbReference type="GO" id="GO:0009228">
    <property type="term" value="P:thiamine biosynthetic process"/>
    <property type="evidence" value="ECO:0007669"/>
    <property type="project" value="UniProtKB-KW"/>
</dbReference>
<dbReference type="Proteomes" id="UP001329151">
    <property type="component" value="Chromosome"/>
</dbReference>
<dbReference type="Gene3D" id="3.90.650.10">
    <property type="entry name" value="PurM-like C-terminal domain"/>
    <property type="match status" value="1"/>
</dbReference>
<reference evidence="4 5" key="1">
    <citation type="submission" date="2023-10" db="EMBL/GenBank/DDBJ databases">
        <title>Complete Genome Sequence of Limnobacter thiooxidans CS-K2T, Isolated from freshwater lake sediments in Bavaria, Germany.</title>
        <authorList>
            <person name="Naruki M."/>
            <person name="Watanabe A."/>
            <person name="Warashina T."/>
            <person name="Morita T."/>
            <person name="Arakawa K."/>
        </authorList>
    </citation>
    <scope>NUCLEOTIDE SEQUENCE [LARGE SCALE GENOMIC DNA]</scope>
    <source>
        <strain evidence="4 5">CS-K2</strain>
    </source>
</reference>
<proteinExistence type="predicted"/>
<evidence type="ECO:0000256" key="1">
    <source>
        <dbReference type="ARBA" id="ARBA00022977"/>
    </source>
</evidence>
<dbReference type="RefSeq" id="WP_130556816.1">
    <property type="nucleotide sequence ID" value="NZ_AP028947.1"/>
</dbReference>
<dbReference type="GO" id="GO:0009030">
    <property type="term" value="F:thiamine-phosphate kinase activity"/>
    <property type="evidence" value="ECO:0007669"/>
    <property type="project" value="InterPro"/>
</dbReference>
<dbReference type="InterPro" id="IPR011413">
    <property type="entry name" value="UCP036540_AIR"/>
</dbReference>
<feature type="domain" description="PurM-like C-terminal" evidence="3">
    <location>
        <begin position="189"/>
        <end position="297"/>
    </location>
</feature>
<feature type="domain" description="PurM-like N-terminal" evidence="2">
    <location>
        <begin position="43"/>
        <end position="149"/>
    </location>
</feature>
<gene>
    <name evidence="4" type="ORF">RGQ30_11520</name>
</gene>
<evidence type="ECO:0000313" key="4">
    <source>
        <dbReference type="EMBL" id="BET25651.1"/>
    </source>
</evidence>
<evidence type="ECO:0000313" key="5">
    <source>
        <dbReference type="Proteomes" id="UP001329151"/>
    </source>
</evidence>
<dbReference type="InterPro" id="IPR010918">
    <property type="entry name" value="PurM-like_C_dom"/>
</dbReference>
<dbReference type="InterPro" id="IPR036921">
    <property type="entry name" value="PurM-like_N_sf"/>
</dbReference>
<dbReference type="InterPro" id="IPR016188">
    <property type="entry name" value="PurM-like_N"/>
</dbReference>
<dbReference type="NCBIfam" id="TIGR04049">
    <property type="entry name" value="AIR_rel_sll0787"/>
    <property type="match status" value="1"/>
</dbReference>
<keyword evidence="1" id="KW-0784">Thiamine biosynthesis</keyword>
<dbReference type="InterPro" id="IPR036676">
    <property type="entry name" value="PurM-like_C_sf"/>
</dbReference>
<dbReference type="PIRSF" id="PIRSF036540">
    <property type="entry name" value="UCP036540_AIR"/>
    <property type="match status" value="1"/>
</dbReference>
<protein>
    <submittedName>
        <fullName evidence="4">Methanogenesis marker 2 protein</fullName>
    </submittedName>
</protein>
<dbReference type="AlphaFoldDB" id="A0AA86J169"/>
<dbReference type="Pfam" id="PF00586">
    <property type="entry name" value="AIRS"/>
    <property type="match status" value="1"/>
</dbReference>
<organism evidence="4 5">
    <name type="scientific">Limnobacter thiooxidans</name>
    <dbReference type="NCBI Taxonomy" id="131080"/>
    <lineage>
        <taxon>Bacteria</taxon>
        <taxon>Pseudomonadati</taxon>
        <taxon>Pseudomonadota</taxon>
        <taxon>Betaproteobacteria</taxon>
        <taxon>Burkholderiales</taxon>
        <taxon>Burkholderiaceae</taxon>
        <taxon>Limnobacter</taxon>
    </lineage>
</organism>
<dbReference type="CDD" id="cd02192">
    <property type="entry name" value="PurM-like3"/>
    <property type="match status" value="1"/>
</dbReference>
<dbReference type="PANTHER" id="PTHR30270">
    <property type="entry name" value="THIAMINE-MONOPHOSPHATE KINASE"/>
    <property type="match status" value="1"/>
</dbReference>
<dbReference type="KEGG" id="lto:RGQ30_11520"/>
<keyword evidence="5" id="KW-1185">Reference proteome</keyword>
<dbReference type="SUPFAM" id="SSF56042">
    <property type="entry name" value="PurM C-terminal domain-like"/>
    <property type="match status" value="1"/>
</dbReference>
<dbReference type="InterPro" id="IPR024030">
    <property type="entry name" value="AIR_synthase-rel_sll0787"/>
</dbReference>
<dbReference type="EMBL" id="AP028947">
    <property type="protein sequence ID" value="BET25651.1"/>
    <property type="molecule type" value="Genomic_DNA"/>
</dbReference>
<dbReference type="Pfam" id="PF02769">
    <property type="entry name" value="AIRS_C"/>
    <property type="match status" value="1"/>
</dbReference>
<name>A0AA86J169_9BURK</name>
<dbReference type="PANTHER" id="PTHR30270:SF0">
    <property type="entry name" value="THIAMINE-MONOPHOSPHATE KINASE"/>
    <property type="match status" value="1"/>
</dbReference>
<sequence>MSSLHELVQAVRDSKGVAHKKDIAIGMNALASVQPCQSSTLVGDDCAVLKSADGSYLLFAIEGFMNEFVQDDPWFAGYCGVMVNVSDIAAMGGSATAVVDAVWTSDSVQLKQILQGMAVASARYGVPIVGGHTNARNDRSQLAVSIIGTATSVLSSFEAKPGDVLMSVIDLRGQYRGAGNNWNASTEAPAERLRGDLELLALVAESGLSVACKDISMAGPLGTLLMMLECSGYGAEIVPEAFPRPEDVSLERWMQTFPSFGFVFSVAPAQVEKMKQLFNSRDLLCKEVGQVVEGSKVWLKDDAERELLWDFSETPLLGCEQLNKANDVEGEAYACGSV</sequence>